<dbReference type="FunFam" id="1.10.8.60:FF:000115">
    <property type="entry name" value="N-ethylmaleimide-sensitive fusion protein, putative"/>
    <property type="match status" value="1"/>
</dbReference>
<keyword evidence="2 4" id="KW-0547">Nucleotide-binding</keyword>
<dbReference type="InterPro" id="IPR041569">
    <property type="entry name" value="AAA_lid_3"/>
</dbReference>
<evidence type="ECO:0000256" key="3">
    <source>
        <dbReference type="ARBA" id="ARBA00022840"/>
    </source>
</evidence>
<evidence type="ECO:0000256" key="2">
    <source>
        <dbReference type="ARBA" id="ARBA00022741"/>
    </source>
</evidence>
<proteinExistence type="inferred from homology"/>
<dbReference type="Gene3D" id="3.10.330.10">
    <property type="match status" value="1"/>
</dbReference>
<evidence type="ECO:0000256" key="4">
    <source>
        <dbReference type="RuleBase" id="RU367045"/>
    </source>
</evidence>
<name>A0AAV6W1Q1_9LAMI</name>
<keyword evidence="4" id="KW-0931">ER-Golgi transport</keyword>
<dbReference type="Gene3D" id="3.40.50.300">
    <property type="entry name" value="P-loop containing nucleotide triphosphate hydrolases"/>
    <property type="match status" value="1"/>
</dbReference>
<dbReference type="SMART" id="SM00382">
    <property type="entry name" value="AAA"/>
    <property type="match status" value="1"/>
</dbReference>
<dbReference type="GO" id="GO:0006891">
    <property type="term" value="P:intra-Golgi vesicle-mediated transport"/>
    <property type="evidence" value="ECO:0007669"/>
    <property type="project" value="TreeGrafter"/>
</dbReference>
<comment type="caution">
    <text evidence="6">The sequence shown here is derived from an EMBL/GenBank/DDBJ whole genome shotgun (WGS) entry which is preliminary data.</text>
</comment>
<dbReference type="GO" id="GO:0043001">
    <property type="term" value="P:Golgi to plasma membrane protein transport"/>
    <property type="evidence" value="ECO:0007669"/>
    <property type="project" value="TreeGrafter"/>
</dbReference>
<dbReference type="GO" id="GO:0005524">
    <property type="term" value="F:ATP binding"/>
    <property type="evidence" value="ECO:0007669"/>
    <property type="project" value="UniProtKB-UniRule"/>
</dbReference>
<reference evidence="6" key="1">
    <citation type="submission" date="2019-10" db="EMBL/GenBank/DDBJ databases">
        <authorList>
            <person name="Zhang R."/>
            <person name="Pan Y."/>
            <person name="Wang J."/>
            <person name="Ma R."/>
            <person name="Yu S."/>
        </authorList>
    </citation>
    <scope>NUCLEOTIDE SEQUENCE</scope>
    <source>
        <strain evidence="6">LA-IB0</strain>
        <tissue evidence="6">Leaf</tissue>
    </source>
</reference>
<evidence type="ECO:0000259" key="5">
    <source>
        <dbReference type="SMART" id="SM00382"/>
    </source>
</evidence>
<organism evidence="6 7">
    <name type="scientific">Buddleja alternifolia</name>
    <dbReference type="NCBI Taxonomy" id="168488"/>
    <lineage>
        <taxon>Eukaryota</taxon>
        <taxon>Viridiplantae</taxon>
        <taxon>Streptophyta</taxon>
        <taxon>Embryophyta</taxon>
        <taxon>Tracheophyta</taxon>
        <taxon>Spermatophyta</taxon>
        <taxon>Magnoliopsida</taxon>
        <taxon>eudicotyledons</taxon>
        <taxon>Gunneridae</taxon>
        <taxon>Pentapetalae</taxon>
        <taxon>asterids</taxon>
        <taxon>lamiids</taxon>
        <taxon>Lamiales</taxon>
        <taxon>Scrophulariaceae</taxon>
        <taxon>Buddlejeae</taxon>
        <taxon>Buddleja</taxon>
    </lineage>
</organism>
<dbReference type="InterPro" id="IPR039812">
    <property type="entry name" value="Vesicle-fus_ATPase"/>
</dbReference>
<dbReference type="PANTHER" id="PTHR23078:SF3">
    <property type="entry name" value="VESICLE-FUSING ATPASE"/>
    <property type="match status" value="1"/>
</dbReference>
<keyword evidence="4" id="KW-0813">Transport</keyword>
<sequence>MSQDYEMIVMATSDPLLEHGNYAYCSPFDIKRFCAWIPSHGYFCGGISKKKLFLAALQNDSMVLTLRYPLITSNGYLALNSSQRKTTGIVAGASIILSTFVPPPNFILDLIVIDINSRVKDAPQTEIDAIHLSKKLQALFLDQVMTTRQKFIVDYKGEEYDCIISGALIKGEQKGPDTVERGFVSKKTRVIFKTTPGHTIQIVNQIESTSRQPFRSDMDLQSLGLGGIRAQCKKLFTEVFILLHLPPYMRPGIKPVRGVLIHGLPGTGKTLLGRRIAEMFGNKGKFINCSDLFTHDNESVKMVKEFLIAVEKNQNSHGDHSDLHVLVLNDFDSIGREYWWRRLQAETNGSIVVELLNKSFNNVLFIAITNRKDLIDNSFLKHGRLQVQVDMMVQDEEGRLEILEIHASDLARSNMLAADVSLQDIASKANNFTGAELEGLVHSATRIMFQRIYDINGERIKHDSAVQTDVQREEVTNNDFLQAIREMRPIASVWEH</sequence>
<dbReference type="Proteomes" id="UP000826271">
    <property type="component" value="Unassembled WGS sequence"/>
</dbReference>
<comment type="cofactor">
    <cofactor evidence="4">
        <name>Mg(2+)</name>
        <dbReference type="ChEBI" id="CHEBI:18420"/>
    </cofactor>
    <text evidence="4">Binds 1 Mg(2+) ion per subunit.</text>
</comment>
<dbReference type="GO" id="GO:0016887">
    <property type="term" value="F:ATP hydrolysis activity"/>
    <property type="evidence" value="ECO:0007669"/>
    <property type="project" value="InterPro"/>
</dbReference>
<keyword evidence="4" id="KW-0963">Cytoplasm</keyword>
<keyword evidence="4" id="KW-0460">Magnesium</keyword>
<dbReference type="Pfam" id="PF00004">
    <property type="entry name" value="AAA"/>
    <property type="match status" value="1"/>
</dbReference>
<comment type="function">
    <text evidence="4">Required for vesicle-mediated transport. Catalyzes the fusion of transport vesicles within the Golgi cisternae. Is also required for transport from the endoplasmic reticulum to the Golgi stack. Seems to function as a fusion protein required for the delivery of cargo proteins to all compartments of the Golgi stack independent of vesicle origin.</text>
</comment>
<dbReference type="GO" id="GO:0035494">
    <property type="term" value="P:SNARE complex disassembly"/>
    <property type="evidence" value="ECO:0007669"/>
    <property type="project" value="InterPro"/>
</dbReference>
<keyword evidence="4" id="KW-0479">Metal-binding</keyword>
<dbReference type="EC" id="3.6.4.6" evidence="4"/>
<dbReference type="Gene3D" id="1.10.8.60">
    <property type="match status" value="1"/>
</dbReference>
<keyword evidence="4" id="KW-0378">Hydrolase</keyword>
<comment type="catalytic activity">
    <reaction evidence="4">
        <text>ATP + H2O = ADP + phosphate + H(+)</text>
        <dbReference type="Rhea" id="RHEA:13065"/>
        <dbReference type="ChEBI" id="CHEBI:15377"/>
        <dbReference type="ChEBI" id="CHEBI:15378"/>
        <dbReference type="ChEBI" id="CHEBI:30616"/>
        <dbReference type="ChEBI" id="CHEBI:43474"/>
        <dbReference type="ChEBI" id="CHEBI:456216"/>
        <dbReference type="EC" id="3.6.4.6"/>
    </reaction>
</comment>
<dbReference type="Pfam" id="PF17862">
    <property type="entry name" value="AAA_lid_3"/>
    <property type="match status" value="1"/>
</dbReference>
<dbReference type="GO" id="GO:0005795">
    <property type="term" value="C:Golgi stack"/>
    <property type="evidence" value="ECO:0007669"/>
    <property type="project" value="TreeGrafter"/>
</dbReference>
<keyword evidence="3 4" id="KW-0067">ATP-binding</keyword>
<dbReference type="InterPro" id="IPR027417">
    <property type="entry name" value="P-loop_NTPase"/>
</dbReference>
<dbReference type="GO" id="GO:0046872">
    <property type="term" value="F:metal ion binding"/>
    <property type="evidence" value="ECO:0007669"/>
    <property type="project" value="UniProtKB-UniRule"/>
</dbReference>
<dbReference type="EMBL" id="WHWC01000019">
    <property type="protein sequence ID" value="KAG8363898.1"/>
    <property type="molecule type" value="Genomic_DNA"/>
</dbReference>
<dbReference type="InterPro" id="IPR003959">
    <property type="entry name" value="ATPase_AAA_core"/>
</dbReference>
<evidence type="ECO:0000313" key="7">
    <source>
        <dbReference type="Proteomes" id="UP000826271"/>
    </source>
</evidence>
<dbReference type="InterPro" id="IPR003593">
    <property type="entry name" value="AAA+_ATPase"/>
</dbReference>
<evidence type="ECO:0000256" key="1">
    <source>
        <dbReference type="ARBA" id="ARBA00006914"/>
    </source>
</evidence>
<comment type="subcellular location">
    <subcellularLocation>
        <location evidence="4">Cytoplasm</location>
    </subcellularLocation>
</comment>
<protein>
    <recommendedName>
        <fullName evidence="4">Vesicle-fusing ATPase</fullName>
        <ecNumber evidence="4">3.6.4.6</ecNumber>
    </recommendedName>
</protein>
<gene>
    <name evidence="6" type="ORF">BUALT_Bualt19G0070400</name>
</gene>
<dbReference type="PANTHER" id="PTHR23078">
    <property type="entry name" value="VESICULAR-FUSION PROTEIN NSF"/>
    <property type="match status" value="1"/>
</dbReference>
<feature type="domain" description="AAA+ ATPase" evidence="5">
    <location>
        <begin position="255"/>
        <end position="396"/>
    </location>
</feature>
<evidence type="ECO:0000313" key="6">
    <source>
        <dbReference type="EMBL" id="KAG8363898.1"/>
    </source>
</evidence>
<keyword evidence="4" id="KW-0653">Protein transport</keyword>
<keyword evidence="7" id="KW-1185">Reference proteome</keyword>
<dbReference type="AlphaFoldDB" id="A0AAV6W1Q1"/>
<comment type="similarity">
    <text evidence="1 4">Belongs to the AAA ATPase family.</text>
</comment>
<dbReference type="InterPro" id="IPR029067">
    <property type="entry name" value="CDC48_domain_2-like_sf"/>
</dbReference>
<dbReference type="SUPFAM" id="SSF54585">
    <property type="entry name" value="Cdc48 domain 2-like"/>
    <property type="match status" value="1"/>
</dbReference>
<accession>A0AAV6W1Q1</accession>
<dbReference type="SUPFAM" id="SSF52540">
    <property type="entry name" value="P-loop containing nucleoside triphosphate hydrolases"/>
    <property type="match status" value="1"/>
</dbReference>